<name>A0A699XCJ9_TANCI</name>
<proteinExistence type="predicted"/>
<dbReference type="AlphaFoldDB" id="A0A699XCJ9"/>
<protein>
    <submittedName>
        <fullName evidence="1">Uncharacterized protein</fullName>
    </submittedName>
</protein>
<feature type="non-terminal residue" evidence="1">
    <location>
        <position position="75"/>
    </location>
</feature>
<sequence>GDEVVVGAQRRGLAFDGAIPLIAAAVASGLEELHAPAVEDDDVRVGILGDAVDFPSVIEAVAVGREGVGDAHARR</sequence>
<evidence type="ECO:0000313" key="1">
    <source>
        <dbReference type="EMBL" id="GFD54531.1"/>
    </source>
</evidence>
<reference evidence="1" key="1">
    <citation type="journal article" date="2019" name="Sci. Rep.">
        <title>Draft genome of Tanacetum cinerariifolium, the natural source of mosquito coil.</title>
        <authorList>
            <person name="Yamashiro T."/>
            <person name="Shiraishi A."/>
            <person name="Satake H."/>
            <person name="Nakayama K."/>
        </authorList>
    </citation>
    <scope>NUCLEOTIDE SEQUENCE</scope>
</reference>
<organism evidence="1">
    <name type="scientific">Tanacetum cinerariifolium</name>
    <name type="common">Dalmatian daisy</name>
    <name type="synonym">Chrysanthemum cinerariifolium</name>
    <dbReference type="NCBI Taxonomy" id="118510"/>
    <lineage>
        <taxon>Eukaryota</taxon>
        <taxon>Viridiplantae</taxon>
        <taxon>Streptophyta</taxon>
        <taxon>Embryophyta</taxon>
        <taxon>Tracheophyta</taxon>
        <taxon>Spermatophyta</taxon>
        <taxon>Magnoliopsida</taxon>
        <taxon>eudicotyledons</taxon>
        <taxon>Gunneridae</taxon>
        <taxon>Pentapetalae</taxon>
        <taxon>asterids</taxon>
        <taxon>campanulids</taxon>
        <taxon>Asterales</taxon>
        <taxon>Asteraceae</taxon>
        <taxon>Asteroideae</taxon>
        <taxon>Anthemideae</taxon>
        <taxon>Anthemidinae</taxon>
        <taxon>Tanacetum</taxon>
    </lineage>
</organism>
<gene>
    <name evidence="1" type="ORF">Tci_926500</name>
</gene>
<dbReference type="EMBL" id="BKCJ011807110">
    <property type="protein sequence ID" value="GFD54531.1"/>
    <property type="molecule type" value="Genomic_DNA"/>
</dbReference>
<feature type="non-terminal residue" evidence="1">
    <location>
        <position position="1"/>
    </location>
</feature>
<accession>A0A699XCJ9</accession>
<comment type="caution">
    <text evidence="1">The sequence shown here is derived from an EMBL/GenBank/DDBJ whole genome shotgun (WGS) entry which is preliminary data.</text>
</comment>